<evidence type="ECO:0000313" key="3">
    <source>
        <dbReference type="Proteomes" id="UP001151529"/>
    </source>
</evidence>
<keyword evidence="1" id="KW-0472">Membrane</keyword>
<comment type="caution">
    <text evidence="2">The sequence shown here is derived from an EMBL/GenBank/DDBJ whole genome shotgun (WGS) entry which is preliminary data.</text>
</comment>
<feature type="transmembrane region" description="Helical" evidence="1">
    <location>
        <begin position="27"/>
        <end position="48"/>
    </location>
</feature>
<protein>
    <submittedName>
        <fullName evidence="2">Uncharacterized protein</fullName>
    </submittedName>
</protein>
<accession>A0A9Q0UIX7</accession>
<dbReference type="Proteomes" id="UP001151529">
    <property type="component" value="Chromosome 2"/>
</dbReference>
<evidence type="ECO:0000256" key="1">
    <source>
        <dbReference type="SAM" id="Phobius"/>
    </source>
</evidence>
<reference evidence="2" key="1">
    <citation type="submission" date="2022-11" db="EMBL/GenBank/DDBJ databases">
        <authorList>
            <person name="Hyden B.L."/>
            <person name="Feng K."/>
            <person name="Yates T."/>
            <person name="Jawdy S."/>
            <person name="Smart L.B."/>
            <person name="Muchero W."/>
        </authorList>
    </citation>
    <scope>NUCLEOTIDE SEQUENCE</scope>
    <source>
        <tissue evidence="2">Shoot tip</tissue>
    </source>
</reference>
<gene>
    <name evidence="2" type="ORF">OIU85_021620</name>
</gene>
<keyword evidence="1" id="KW-1133">Transmembrane helix</keyword>
<reference evidence="2" key="2">
    <citation type="journal article" date="2023" name="Int. J. Mol. Sci.">
        <title>De Novo Assembly and Annotation of 11 Diverse Shrub Willow (Salix) Genomes Reveals Novel Gene Organization in Sex-Linked Regions.</title>
        <authorList>
            <person name="Hyden B."/>
            <person name="Feng K."/>
            <person name="Yates T.B."/>
            <person name="Jawdy S."/>
            <person name="Cereghino C."/>
            <person name="Smart L.B."/>
            <person name="Muchero W."/>
        </authorList>
    </citation>
    <scope>NUCLEOTIDE SEQUENCE [LARGE SCALE GENOMIC DNA]</scope>
    <source>
        <tissue evidence="2">Shoot tip</tissue>
    </source>
</reference>
<sequence length="77" mass="8630">MNDHETVGFKSDDSANAVEGLVLRENIFLRVFCLFGVSFHLSLPVILVQEMNGVPFREENGLASVFRIVFGHGMDPY</sequence>
<dbReference type="OrthoDB" id="1078367at2759"/>
<evidence type="ECO:0000313" key="2">
    <source>
        <dbReference type="EMBL" id="KAJ6730847.1"/>
    </source>
</evidence>
<keyword evidence="1" id="KW-0812">Transmembrane</keyword>
<keyword evidence="3" id="KW-1185">Reference proteome</keyword>
<dbReference type="EMBL" id="JAPFFL010000004">
    <property type="protein sequence ID" value="KAJ6730847.1"/>
    <property type="molecule type" value="Genomic_DNA"/>
</dbReference>
<name>A0A9Q0UIX7_SALVM</name>
<proteinExistence type="predicted"/>
<organism evidence="2 3">
    <name type="scientific">Salix viminalis</name>
    <name type="common">Common osier</name>
    <name type="synonym">Basket willow</name>
    <dbReference type="NCBI Taxonomy" id="40686"/>
    <lineage>
        <taxon>Eukaryota</taxon>
        <taxon>Viridiplantae</taxon>
        <taxon>Streptophyta</taxon>
        <taxon>Embryophyta</taxon>
        <taxon>Tracheophyta</taxon>
        <taxon>Spermatophyta</taxon>
        <taxon>Magnoliopsida</taxon>
        <taxon>eudicotyledons</taxon>
        <taxon>Gunneridae</taxon>
        <taxon>Pentapetalae</taxon>
        <taxon>rosids</taxon>
        <taxon>fabids</taxon>
        <taxon>Malpighiales</taxon>
        <taxon>Salicaceae</taxon>
        <taxon>Saliceae</taxon>
        <taxon>Salix</taxon>
    </lineage>
</organism>
<dbReference type="AlphaFoldDB" id="A0A9Q0UIX7"/>